<dbReference type="GO" id="GO:0006281">
    <property type="term" value="P:DNA repair"/>
    <property type="evidence" value="ECO:0007669"/>
    <property type="project" value="UniProtKB-KW"/>
</dbReference>
<reference evidence="5" key="2">
    <citation type="submission" date="2020-08" db="EMBL/GenBank/DDBJ databases">
        <authorList>
            <person name="Shumante A."/>
            <person name="Zimin A.V."/>
            <person name="Puiu D."/>
            <person name="Salzberg S.L."/>
        </authorList>
    </citation>
    <scope>NUCLEOTIDE SEQUENCE</scope>
    <source>
        <strain evidence="5">WC2-LM</strain>
        <tissue evidence="5">Liver</tissue>
    </source>
</reference>
<dbReference type="InterPro" id="IPR027417">
    <property type="entry name" value="P-loop_NTPase"/>
</dbReference>
<comment type="similarity">
    <text evidence="2">Belongs to the RuvB family.</text>
</comment>
<dbReference type="AlphaFoldDB" id="A0A5E4CRF9"/>
<keyword evidence="2" id="KW-0234">DNA repair</keyword>
<dbReference type="EC" id="3.6.4.12" evidence="2"/>
<evidence type="ECO:0000256" key="1">
    <source>
        <dbReference type="ARBA" id="ARBA00023172"/>
    </source>
</evidence>
<reference evidence="6" key="1">
    <citation type="submission" date="2019-04" db="EMBL/GenBank/DDBJ databases">
        <authorList>
            <person name="Alioto T."/>
            <person name="Alioto T."/>
        </authorList>
    </citation>
    <scope>NUCLEOTIDE SEQUENCE [LARGE SCALE GENOMIC DNA]</scope>
</reference>
<dbReference type="GO" id="GO:0005634">
    <property type="term" value="C:nucleus"/>
    <property type="evidence" value="ECO:0007669"/>
    <property type="project" value="UniProtKB-SubCell"/>
</dbReference>
<sequence>MNWNVHHGCLSPTLSVLVWFELNPSIFESLQKKRVEARDVIYMESNRGAVKINKVGNKYINQGMSELVPSVLFVDKVHILDIKGFTFLHRALESSTVPIVIFASNGGHCVIRSLVQLLTPANLLAKINGKDSIEQEPMEETSELFTMPNPRPRSWMTSRTNP</sequence>
<proteinExistence type="inferred from homology"/>
<dbReference type="Gene3D" id="3.40.50.300">
    <property type="entry name" value="P-loop containing nucleotide triphosphate hydrolases"/>
    <property type="match status" value="1"/>
</dbReference>
<dbReference type="EMBL" id="WJEC01006557">
    <property type="protein sequence ID" value="KAF7472155.1"/>
    <property type="molecule type" value="Genomic_DNA"/>
</dbReference>
<comment type="catalytic activity">
    <reaction evidence="2">
        <text>ATP + H2O = ADP + phosphate + H(+)</text>
        <dbReference type="Rhea" id="RHEA:13065"/>
        <dbReference type="ChEBI" id="CHEBI:15377"/>
        <dbReference type="ChEBI" id="CHEBI:15378"/>
        <dbReference type="ChEBI" id="CHEBI:30616"/>
        <dbReference type="ChEBI" id="CHEBI:43474"/>
        <dbReference type="ChEBI" id="CHEBI:456216"/>
        <dbReference type="EC" id="3.6.4.12"/>
    </reaction>
</comment>
<keyword evidence="2" id="KW-0378">Hydrolase</keyword>
<dbReference type="EMBL" id="CABDUW010001869">
    <property type="protein sequence ID" value="VTJ84376.1"/>
    <property type="molecule type" value="Genomic_DNA"/>
</dbReference>
<dbReference type="GO" id="GO:0003678">
    <property type="term" value="F:DNA helicase activity"/>
    <property type="evidence" value="ECO:0007669"/>
    <property type="project" value="UniProtKB-EC"/>
</dbReference>
<protein>
    <recommendedName>
        <fullName evidence="2">RuvB-like helicase</fullName>
        <ecNumber evidence="2">3.6.4.12</ecNumber>
    </recommendedName>
</protein>
<accession>A0A5E4CRF9</accession>
<keyword evidence="2" id="KW-0227">DNA damage</keyword>
<dbReference type="GO" id="GO:0005524">
    <property type="term" value="F:ATP binding"/>
    <property type="evidence" value="ECO:0007669"/>
    <property type="project" value="UniProtKB-KW"/>
</dbReference>
<dbReference type="Pfam" id="PF06068">
    <property type="entry name" value="TIP49"/>
    <property type="match status" value="1"/>
</dbReference>
<keyword evidence="2" id="KW-0547">Nucleotide-binding</keyword>
<comment type="function">
    <text evidence="2">Proposed core component of the chromatin remodeling Ino80 complex which exhibits DNA- and nucleosome-activated ATPase activity and catalyzes ATP-dependent nucleosome sliding.</text>
</comment>
<feature type="region of interest" description="Disordered" evidence="3">
    <location>
        <begin position="135"/>
        <end position="162"/>
    </location>
</feature>
<keyword evidence="2" id="KW-0539">Nucleus</keyword>
<dbReference type="GO" id="GO:0006310">
    <property type="term" value="P:DNA recombination"/>
    <property type="evidence" value="ECO:0007669"/>
    <property type="project" value="UniProtKB-KW"/>
</dbReference>
<keyword evidence="1 2" id="KW-0233">DNA recombination</keyword>
<comment type="subcellular location">
    <subcellularLocation>
        <location evidence="2">Nucleus</location>
    </subcellularLocation>
</comment>
<feature type="domain" description="TIP49 P-loop" evidence="4">
    <location>
        <begin position="51"/>
        <end position="113"/>
    </location>
</feature>
<organism evidence="6">
    <name type="scientific">Marmota monax</name>
    <name type="common">Woodchuck</name>
    <dbReference type="NCBI Taxonomy" id="9995"/>
    <lineage>
        <taxon>Eukaryota</taxon>
        <taxon>Metazoa</taxon>
        <taxon>Chordata</taxon>
        <taxon>Craniata</taxon>
        <taxon>Vertebrata</taxon>
        <taxon>Euteleostomi</taxon>
        <taxon>Mammalia</taxon>
        <taxon>Eutheria</taxon>
        <taxon>Euarchontoglires</taxon>
        <taxon>Glires</taxon>
        <taxon>Rodentia</taxon>
        <taxon>Sciuromorpha</taxon>
        <taxon>Sciuridae</taxon>
        <taxon>Xerinae</taxon>
        <taxon>Marmotini</taxon>
        <taxon>Marmota</taxon>
    </lineage>
</organism>
<dbReference type="Proteomes" id="UP000662637">
    <property type="component" value="Unassembled WGS sequence"/>
</dbReference>
<evidence type="ECO:0000256" key="2">
    <source>
        <dbReference type="RuleBase" id="RU363048"/>
    </source>
</evidence>
<name>A0A5E4CRF9_MARMO</name>
<evidence type="ECO:0000313" key="6">
    <source>
        <dbReference type="EMBL" id="VTJ84376.1"/>
    </source>
</evidence>
<evidence type="ECO:0000259" key="4">
    <source>
        <dbReference type="Pfam" id="PF06068"/>
    </source>
</evidence>
<dbReference type="GO" id="GO:0016787">
    <property type="term" value="F:hydrolase activity"/>
    <property type="evidence" value="ECO:0007669"/>
    <property type="project" value="UniProtKB-KW"/>
</dbReference>
<gene>
    <name evidence="5" type="ORF">GHT09_016848</name>
    <name evidence="6" type="ORF">MONAX_5E032272</name>
</gene>
<dbReference type="InterPro" id="IPR027238">
    <property type="entry name" value="RuvB-like"/>
</dbReference>
<keyword evidence="2" id="KW-0805">Transcription regulation</keyword>
<evidence type="ECO:0000313" key="5">
    <source>
        <dbReference type="EMBL" id="KAF7472155.1"/>
    </source>
</evidence>
<keyword evidence="2" id="KW-0347">Helicase</keyword>
<keyword evidence="2" id="KW-0804">Transcription</keyword>
<dbReference type="InterPro" id="IPR010339">
    <property type="entry name" value="TIP49_P-loop"/>
</dbReference>
<keyword evidence="2" id="KW-0067">ATP-binding</keyword>
<dbReference type="PANTHER" id="PTHR11093">
    <property type="entry name" value="RUVB-RELATED REPTIN AND PONTIN"/>
    <property type="match status" value="1"/>
</dbReference>
<evidence type="ECO:0000256" key="3">
    <source>
        <dbReference type="SAM" id="MobiDB-lite"/>
    </source>
</evidence>